<proteinExistence type="predicted"/>
<dbReference type="EMBL" id="FORT01000010">
    <property type="protein sequence ID" value="SFK25615.1"/>
    <property type="molecule type" value="Genomic_DNA"/>
</dbReference>
<gene>
    <name evidence="1" type="ORF">SAMN05518846_110186</name>
</gene>
<accession>A0A1I3Y1C5</accession>
<reference evidence="2" key="1">
    <citation type="submission" date="2016-10" db="EMBL/GenBank/DDBJ databases">
        <authorList>
            <person name="Varghese N."/>
            <person name="Submissions S."/>
        </authorList>
    </citation>
    <scope>NUCLEOTIDE SEQUENCE [LARGE SCALE GENOMIC DNA]</scope>
    <source>
        <strain evidence="2">OK042</strain>
    </source>
</reference>
<evidence type="ECO:0000313" key="2">
    <source>
        <dbReference type="Proteomes" id="UP000198915"/>
    </source>
</evidence>
<organism evidence="1 2">
    <name type="scientific">Brevibacillus centrosporus</name>
    <dbReference type="NCBI Taxonomy" id="54910"/>
    <lineage>
        <taxon>Bacteria</taxon>
        <taxon>Bacillati</taxon>
        <taxon>Bacillota</taxon>
        <taxon>Bacilli</taxon>
        <taxon>Bacillales</taxon>
        <taxon>Paenibacillaceae</taxon>
        <taxon>Brevibacillus</taxon>
    </lineage>
</organism>
<dbReference type="AlphaFoldDB" id="A0A1I3Y1C5"/>
<name>A0A1I3Y1C5_9BACL</name>
<evidence type="ECO:0008006" key="3">
    <source>
        <dbReference type="Google" id="ProtNLM"/>
    </source>
</evidence>
<dbReference type="Proteomes" id="UP000198915">
    <property type="component" value="Unassembled WGS sequence"/>
</dbReference>
<sequence length="111" mass="12735">MRYLLLQEGTGLQFVSLPESHMYQLVALMKRLHKEIDKLTIAGRPQLPEVVAECGELELLKSELAIKDGLDYVSSLERRFASLQESEYPVISLLTEIRALQAQLEYLQEEE</sequence>
<dbReference type="STRING" id="1884381.SAMN05518846_110186"/>
<keyword evidence="2" id="KW-1185">Reference proteome</keyword>
<evidence type="ECO:0000313" key="1">
    <source>
        <dbReference type="EMBL" id="SFK25615.1"/>
    </source>
</evidence>
<protein>
    <recommendedName>
        <fullName evidence="3">Hydrolase/acyltransferase</fullName>
    </recommendedName>
</protein>
<dbReference type="RefSeq" id="WP_092270984.1">
    <property type="nucleotide sequence ID" value="NZ_FORT01000010.1"/>
</dbReference>